<dbReference type="Proteomes" id="UP000728185">
    <property type="component" value="Unassembled WGS sequence"/>
</dbReference>
<evidence type="ECO:0000256" key="15">
    <source>
        <dbReference type="PROSITE-ProRule" id="PRU10141"/>
    </source>
</evidence>
<dbReference type="Pfam" id="PF00069">
    <property type="entry name" value="Pkinase"/>
    <property type="match status" value="1"/>
</dbReference>
<feature type="region of interest" description="Disordered" evidence="16">
    <location>
        <begin position="595"/>
        <end position="651"/>
    </location>
</feature>
<dbReference type="Gene3D" id="3.30.200.20">
    <property type="entry name" value="Phosphorylase Kinase, domain 1"/>
    <property type="match status" value="1"/>
</dbReference>
<feature type="region of interest" description="Disordered" evidence="16">
    <location>
        <begin position="384"/>
        <end position="494"/>
    </location>
</feature>
<dbReference type="GO" id="GO:0005737">
    <property type="term" value="C:cytoplasm"/>
    <property type="evidence" value="ECO:0007669"/>
    <property type="project" value="UniProtKB-SubCell"/>
</dbReference>
<dbReference type="CDD" id="cd14337">
    <property type="entry name" value="UBA_MARK_Par1"/>
    <property type="match status" value="1"/>
</dbReference>
<evidence type="ECO:0000256" key="11">
    <source>
        <dbReference type="ARBA" id="ARBA00048679"/>
    </source>
</evidence>
<dbReference type="GO" id="GO:0050321">
    <property type="term" value="F:tau-protein kinase activity"/>
    <property type="evidence" value="ECO:0007669"/>
    <property type="project" value="TreeGrafter"/>
</dbReference>
<feature type="domain" description="UBA" evidence="18">
    <location>
        <begin position="319"/>
        <end position="358"/>
    </location>
</feature>
<dbReference type="Pfam" id="PF23312">
    <property type="entry name" value="UBA_SIK3"/>
    <property type="match status" value="1"/>
</dbReference>
<evidence type="ECO:0000256" key="9">
    <source>
        <dbReference type="ARBA" id="ARBA00022840"/>
    </source>
</evidence>
<dbReference type="PROSITE" id="PS00108">
    <property type="entry name" value="PROTEIN_KINASE_ST"/>
    <property type="match status" value="1"/>
</dbReference>
<comment type="catalytic activity">
    <reaction evidence="10">
        <text>L-threonyl-[protein] + ATP = O-phospho-L-threonyl-[protein] + ADP + H(+)</text>
        <dbReference type="Rhea" id="RHEA:46608"/>
        <dbReference type="Rhea" id="RHEA-COMP:11060"/>
        <dbReference type="Rhea" id="RHEA-COMP:11605"/>
        <dbReference type="ChEBI" id="CHEBI:15378"/>
        <dbReference type="ChEBI" id="CHEBI:30013"/>
        <dbReference type="ChEBI" id="CHEBI:30616"/>
        <dbReference type="ChEBI" id="CHEBI:61977"/>
        <dbReference type="ChEBI" id="CHEBI:456216"/>
        <dbReference type="EC" id="2.7.11.1"/>
    </reaction>
</comment>
<dbReference type="SMART" id="SM00165">
    <property type="entry name" value="UBA"/>
    <property type="match status" value="1"/>
</dbReference>
<dbReference type="Gene3D" id="1.10.510.10">
    <property type="entry name" value="Transferase(Phosphotransferase) domain 1"/>
    <property type="match status" value="1"/>
</dbReference>
<evidence type="ECO:0000256" key="13">
    <source>
        <dbReference type="ARBA" id="ARBA00063680"/>
    </source>
</evidence>
<evidence type="ECO:0000256" key="3">
    <source>
        <dbReference type="ARBA" id="ARBA00012513"/>
    </source>
</evidence>
<comment type="catalytic activity">
    <reaction evidence="11">
        <text>L-seryl-[protein] + ATP = O-phospho-L-seryl-[protein] + ADP + H(+)</text>
        <dbReference type="Rhea" id="RHEA:17989"/>
        <dbReference type="Rhea" id="RHEA-COMP:9863"/>
        <dbReference type="Rhea" id="RHEA-COMP:11604"/>
        <dbReference type="ChEBI" id="CHEBI:15378"/>
        <dbReference type="ChEBI" id="CHEBI:29999"/>
        <dbReference type="ChEBI" id="CHEBI:30616"/>
        <dbReference type="ChEBI" id="CHEBI:83421"/>
        <dbReference type="ChEBI" id="CHEBI:456216"/>
        <dbReference type="EC" id="2.7.11.1"/>
    </reaction>
</comment>
<dbReference type="PANTHER" id="PTHR24346">
    <property type="entry name" value="MAP/MICROTUBULE AFFINITY-REGULATING KINASE"/>
    <property type="match status" value="1"/>
</dbReference>
<dbReference type="CDD" id="cd14072">
    <property type="entry name" value="STKc_MARK"/>
    <property type="match status" value="1"/>
</dbReference>
<comment type="function">
    <text evidence="12">Serine/threonine-protein kinase. Involved in the specific phosphorylation of microtubule-associated proteins for MAP2 and MAP4. Phosphorylates the microtubule-associated protein MAPT/TAU. Phosphorylates CDC25C on 'Ser-216'. Regulates localization and activity of some histone deacetylases by mediating phosphorylation of HDAC7, promoting subsequent interaction between HDAC7 and 14-3-3 and export from the nucleus. Regulates localization and activity of MITF by mediating its phosphorylation, promoting subsequent interaction between MITF and 14-3-3 and retention in the cytosol. Negatively regulates the Hippo signaling pathway and antagonizes the phosphorylation of LATS1. Cooperates with DLG5 to inhibit the kinase activity of STK3/MST2 toward LATS1. Phosphorylates PKP2 and KSR1.</text>
</comment>
<evidence type="ECO:0000256" key="5">
    <source>
        <dbReference type="ARBA" id="ARBA00022527"/>
    </source>
</evidence>
<feature type="compositionally biased region" description="Polar residues" evidence="16">
    <location>
        <begin position="422"/>
        <end position="433"/>
    </location>
</feature>
<evidence type="ECO:0000256" key="10">
    <source>
        <dbReference type="ARBA" id="ARBA00047899"/>
    </source>
</evidence>
<feature type="region of interest" description="Disordered" evidence="16">
    <location>
        <begin position="1"/>
        <end position="32"/>
    </location>
</feature>
<dbReference type="GO" id="GO:0035556">
    <property type="term" value="P:intracellular signal transduction"/>
    <property type="evidence" value="ECO:0007669"/>
    <property type="project" value="TreeGrafter"/>
</dbReference>
<dbReference type="PROSITE" id="PS00107">
    <property type="entry name" value="PROTEIN_KINASE_ATP"/>
    <property type="match status" value="1"/>
</dbReference>
<evidence type="ECO:0000259" key="18">
    <source>
        <dbReference type="PROSITE" id="PS50030"/>
    </source>
</evidence>
<dbReference type="InterPro" id="IPR000719">
    <property type="entry name" value="Prot_kinase_dom"/>
</dbReference>
<protein>
    <recommendedName>
        <fullName evidence="14">MAP/microtubule affinity-regulating kinase 3</fullName>
        <ecNumber evidence="3">2.7.11.1</ecNumber>
    </recommendedName>
</protein>
<dbReference type="SMART" id="SM00220">
    <property type="entry name" value="S_TKc"/>
    <property type="match status" value="1"/>
</dbReference>
<name>A0A8E0RQP1_9TREM</name>
<feature type="compositionally biased region" description="Low complexity" evidence="16">
    <location>
        <begin position="441"/>
        <end position="455"/>
    </location>
</feature>
<comment type="subcellular location">
    <subcellularLocation>
        <location evidence="1">Cytoplasm</location>
    </subcellularLocation>
</comment>
<evidence type="ECO:0000313" key="19">
    <source>
        <dbReference type="EMBL" id="KAA0186730.1"/>
    </source>
</evidence>
<keyword evidence="9 15" id="KW-0067">ATP-binding</keyword>
<comment type="subunit">
    <text evidence="13">Interacts with MAPT/TAU. Interacts with DLG5 (via coiled-coil domain). Interacts with STK3/MST2 and STK4/MST1 in the presence of DLG5. Interacts with YWHAB, YWHAG, YWHAQ and YWHAZ. Interacts with PKP2 (via N-terminus). Interacts with CDC25C. Interacts with KSR1.</text>
</comment>
<evidence type="ECO:0000256" key="14">
    <source>
        <dbReference type="ARBA" id="ARBA00071529"/>
    </source>
</evidence>
<dbReference type="FunFam" id="1.10.8.10:FF:000005">
    <property type="entry name" value="Non-specific serine/threonine protein kinase"/>
    <property type="match status" value="1"/>
</dbReference>
<evidence type="ECO:0000256" key="7">
    <source>
        <dbReference type="ARBA" id="ARBA00022741"/>
    </source>
</evidence>
<dbReference type="PANTHER" id="PTHR24346:SF82">
    <property type="entry name" value="KP78A-RELATED"/>
    <property type="match status" value="1"/>
</dbReference>
<dbReference type="PROSITE" id="PS50011">
    <property type="entry name" value="PROTEIN_KINASE_DOM"/>
    <property type="match status" value="1"/>
</dbReference>
<comment type="caution">
    <text evidence="19">The sequence shown here is derived from an EMBL/GenBank/DDBJ whole genome shotgun (WGS) entry which is preliminary data.</text>
</comment>
<dbReference type="InterPro" id="IPR057380">
    <property type="entry name" value="UBA_SIK1/2/3"/>
</dbReference>
<dbReference type="Gene3D" id="1.10.8.10">
    <property type="entry name" value="DNA helicase RuvA subunit, C-terminal domain"/>
    <property type="match status" value="1"/>
</dbReference>
<comment type="similarity">
    <text evidence="2">Belongs to the protein kinase superfamily. CAMK Ser/Thr protein kinase family. SNF1 subfamily.</text>
</comment>
<dbReference type="OrthoDB" id="504170at2759"/>
<feature type="compositionally biased region" description="Polar residues" evidence="16">
    <location>
        <begin position="456"/>
        <end position="494"/>
    </location>
</feature>
<dbReference type="SUPFAM" id="SSF56112">
    <property type="entry name" value="Protein kinase-like (PK-like)"/>
    <property type="match status" value="1"/>
</dbReference>
<proteinExistence type="inferred from homology"/>
<dbReference type="PROSITE" id="PS50030">
    <property type="entry name" value="UBA"/>
    <property type="match status" value="1"/>
</dbReference>
<dbReference type="GO" id="GO:0000226">
    <property type="term" value="P:microtubule cytoskeleton organization"/>
    <property type="evidence" value="ECO:0007669"/>
    <property type="project" value="TreeGrafter"/>
</dbReference>
<feature type="domain" description="Protein kinase" evidence="17">
    <location>
        <begin position="49"/>
        <end position="300"/>
    </location>
</feature>
<dbReference type="InterPro" id="IPR049508">
    <property type="entry name" value="MARK1-4_cat"/>
</dbReference>
<evidence type="ECO:0000256" key="4">
    <source>
        <dbReference type="ARBA" id="ARBA00022490"/>
    </source>
</evidence>
<evidence type="ECO:0000256" key="16">
    <source>
        <dbReference type="SAM" id="MobiDB-lite"/>
    </source>
</evidence>
<feature type="compositionally biased region" description="Polar residues" evidence="16">
    <location>
        <begin position="16"/>
        <end position="32"/>
    </location>
</feature>
<keyword evidence="4" id="KW-0963">Cytoplasm</keyword>
<keyword evidence="5" id="KW-0723">Serine/threonine-protein kinase</keyword>
<evidence type="ECO:0000256" key="2">
    <source>
        <dbReference type="ARBA" id="ARBA00006234"/>
    </source>
</evidence>
<keyword evidence="8 19" id="KW-0418">Kinase</keyword>
<feature type="binding site" evidence="15">
    <location>
        <position position="78"/>
    </location>
    <ligand>
        <name>ATP</name>
        <dbReference type="ChEBI" id="CHEBI:30616"/>
    </ligand>
</feature>
<evidence type="ECO:0000256" key="8">
    <source>
        <dbReference type="ARBA" id="ARBA00022777"/>
    </source>
</evidence>
<dbReference type="EC" id="2.7.11.1" evidence="3"/>
<dbReference type="InterPro" id="IPR015940">
    <property type="entry name" value="UBA"/>
</dbReference>
<dbReference type="EMBL" id="LUCM01009592">
    <property type="protein sequence ID" value="KAA0186730.1"/>
    <property type="molecule type" value="Genomic_DNA"/>
</dbReference>
<dbReference type="InterPro" id="IPR008271">
    <property type="entry name" value="Ser/Thr_kinase_AS"/>
</dbReference>
<dbReference type="AlphaFoldDB" id="A0A8E0RQP1"/>
<gene>
    <name evidence="19" type="ORF">FBUS_03974</name>
</gene>
<evidence type="ECO:0000256" key="6">
    <source>
        <dbReference type="ARBA" id="ARBA00022679"/>
    </source>
</evidence>
<keyword evidence="20" id="KW-1185">Reference proteome</keyword>
<dbReference type="FunFam" id="1.10.510.10:FF:001032">
    <property type="entry name" value="KP78b, isoform A"/>
    <property type="match status" value="1"/>
</dbReference>
<sequence>MATATLAPVAARPPSRSDQQQHNGGDLSETNNRPLRWRCIDDQPHVGKYKFIRTIGKGNFAKVKLASHVITGKEVAIKIIDKTQLSPSSRQKLFREVRLMKLLDHPNIVKLFEIIENDRILYLVMEFASGGEVFDYLVTNGRMKEKEARSKFRQIVSAVQYCHQKRIIHRDLKAENLLLDSELNIKLADFGFANEFNLGTKLDTFCGSPPYAAPELFQGKKYDGPEVDVWSLGVILYTLVSGSLPFDGQNLRELRERVLRGKYRIPFYMSTDCESLLKKMLVLNPAKRYSLEAVMKDRWINTGYEDNPLTPYVEPEPDYTDPVRIEIMVNMGFNRDEILQSLKQGNFDDITATYLLLGRRRSSLENESRDGSSLSLRQSNHMISSVSTSAVGPSGNYVPSVPSEVTSNAASGDDGPSGASVGATSPPSLSGHVSTGKGVVSIPSRSISTTPPDTSAVTGVSTSSPASKVNDTNATVSTTNKSEANASTSDSQTLTGTSFVNAGATTNASGAGSGNTYNNVALNTISDDYTSPSSTSTRLGRGDLIRASDRPSRVEAQRLVAHLRATAGGSAPPDATSPPVVGGGGLTAYPNVPGQRASLDSGGSGRPMTAGPRKTLNAISQGPNQTLKISPGTYEAHSNRRPTIATTGTTGRSGTGVGITYDTAGARNSIALSGLGAGTTMISVGTTAGEKSGPGNGQLSANGAGRLPTHEIRRYYFRFISCTAYPIVFSMIRALHHAEFNLAFLIDGSILFDYLRK</sequence>
<evidence type="ECO:0000256" key="12">
    <source>
        <dbReference type="ARBA" id="ARBA00054424"/>
    </source>
</evidence>
<dbReference type="InterPro" id="IPR017441">
    <property type="entry name" value="Protein_kinase_ATP_BS"/>
</dbReference>
<keyword evidence="6" id="KW-0808">Transferase</keyword>
<evidence type="ECO:0000259" key="17">
    <source>
        <dbReference type="PROSITE" id="PS50011"/>
    </source>
</evidence>
<evidence type="ECO:0000256" key="1">
    <source>
        <dbReference type="ARBA" id="ARBA00004496"/>
    </source>
</evidence>
<dbReference type="InterPro" id="IPR011009">
    <property type="entry name" value="Kinase-like_dom_sf"/>
</dbReference>
<accession>A0A8E0RQP1</accession>
<evidence type="ECO:0000313" key="20">
    <source>
        <dbReference type="Proteomes" id="UP000728185"/>
    </source>
</evidence>
<organism evidence="19 20">
    <name type="scientific">Fasciolopsis buskii</name>
    <dbReference type="NCBI Taxonomy" id="27845"/>
    <lineage>
        <taxon>Eukaryota</taxon>
        <taxon>Metazoa</taxon>
        <taxon>Spiralia</taxon>
        <taxon>Lophotrochozoa</taxon>
        <taxon>Platyhelminthes</taxon>
        <taxon>Trematoda</taxon>
        <taxon>Digenea</taxon>
        <taxon>Plagiorchiida</taxon>
        <taxon>Echinostomata</taxon>
        <taxon>Echinostomatoidea</taxon>
        <taxon>Fasciolidae</taxon>
        <taxon>Fasciolopsis</taxon>
    </lineage>
</organism>
<dbReference type="GO" id="GO:0005524">
    <property type="term" value="F:ATP binding"/>
    <property type="evidence" value="ECO:0007669"/>
    <property type="project" value="UniProtKB-UniRule"/>
</dbReference>
<feature type="compositionally biased region" description="Polar residues" evidence="16">
    <location>
        <begin position="617"/>
        <end position="628"/>
    </location>
</feature>
<reference evidence="19" key="1">
    <citation type="submission" date="2019-05" db="EMBL/GenBank/DDBJ databases">
        <title>Annotation for the trematode Fasciolopsis buski.</title>
        <authorList>
            <person name="Choi Y.-J."/>
        </authorList>
    </citation>
    <scope>NUCLEOTIDE SEQUENCE</scope>
    <source>
        <strain evidence="19">HT</strain>
        <tissue evidence="19">Whole worm</tissue>
    </source>
</reference>
<dbReference type="FunFam" id="3.30.200.20:FF:000003">
    <property type="entry name" value="Non-specific serine/threonine protein kinase"/>
    <property type="match status" value="1"/>
</dbReference>
<keyword evidence="7 15" id="KW-0547">Nucleotide-binding</keyword>